<dbReference type="Proteomes" id="UP000460298">
    <property type="component" value="Unassembled WGS sequence"/>
</dbReference>
<proteinExistence type="predicted"/>
<dbReference type="AlphaFoldDB" id="A0A833LWT1"/>
<feature type="transmembrane region" description="Helical" evidence="1">
    <location>
        <begin position="38"/>
        <end position="57"/>
    </location>
</feature>
<name>A0A833LWT1_9LEPT</name>
<evidence type="ECO:0000313" key="3">
    <source>
        <dbReference type="Proteomes" id="UP000460298"/>
    </source>
</evidence>
<feature type="transmembrane region" description="Helical" evidence="1">
    <location>
        <begin position="12"/>
        <end position="32"/>
    </location>
</feature>
<accession>A0A833LWT1</accession>
<comment type="caution">
    <text evidence="2">The sequence shown here is derived from an EMBL/GenBank/DDBJ whole genome shotgun (WGS) entry which is preliminary data.</text>
</comment>
<reference evidence="2 3" key="1">
    <citation type="submission" date="2019-10" db="EMBL/GenBank/DDBJ databases">
        <title>Extracellular Electron Transfer in a Candidatus Methanoperedens spp. Enrichment Culture.</title>
        <authorList>
            <person name="Berger S."/>
            <person name="Rangel Shaw D."/>
            <person name="Berben T."/>
            <person name="In 'T Zandt M."/>
            <person name="Frank J."/>
            <person name="Reimann J."/>
            <person name="Jetten M.S.M."/>
            <person name="Welte C.U."/>
        </authorList>
    </citation>
    <scope>NUCLEOTIDE SEQUENCE [LARGE SCALE GENOMIC DNA]</scope>
    <source>
        <strain evidence="2">SB12</strain>
    </source>
</reference>
<keyword evidence="1" id="KW-0812">Transmembrane</keyword>
<protein>
    <submittedName>
        <fullName evidence="2">DUF58 domain-containing protein</fullName>
    </submittedName>
</protein>
<organism evidence="2 3">
    <name type="scientific">Leptonema illini</name>
    <dbReference type="NCBI Taxonomy" id="183"/>
    <lineage>
        <taxon>Bacteria</taxon>
        <taxon>Pseudomonadati</taxon>
        <taxon>Spirochaetota</taxon>
        <taxon>Spirochaetia</taxon>
        <taxon>Leptospirales</taxon>
        <taxon>Leptospiraceae</taxon>
        <taxon>Leptonema</taxon>
    </lineage>
</organism>
<sequence length="415" mass="47539">MRSVLLWLDRMYPLTATGTLLFIASLLLFGVFYGTGSFYPLAFSLVSFWSLFWLFILGQVQRLRSAKIPAIVEAGRPLFARLEGQAIPVSLGARRPAFYFFRYHYRLKGRLMAGRQCHLSLYAEGASREAGVITVPLRLPFCGPVRASGSLVLRDVFGLTRVLLTDPEEIQLTFLPPLFPDRAPVKFDPSSSQESTRKLQVTEEEKYYMREYIPGDRLKDINWKTSIRIDELITRISPKSPEESHLIHVDIRAFHSERKDGPEAILQLNFMKSWALSFLRAVHAAHPGYRFQVTMGLESHLLESEEDLVAFSRRLAVCEYQAEAGNFADPTAVQERFVFSTAFDKGLGNYLRRHPSSVQLFRTMKGRDRRVGLFPSPDLSALPGLWIFRRERPERASLTPQRGKLVEERLSLRFF</sequence>
<gene>
    <name evidence="2" type="ORF">F9K24_12070</name>
</gene>
<evidence type="ECO:0000313" key="2">
    <source>
        <dbReference type="EMBL" id="KAB2932014.1"/>
    </source>
</evidence>
<keyword evidence="1" id="KW-0472">Membrane</keyword>
<evidence type="ECO:0000256" key="1">
    <source>
        <dbReference type="SAM" id="Phobius"/>
    </source>
</evidence>
<keyword evidence="1" id="KW-1133">Transmembrane helix</keyword>
<dbReference type="EMBL" id="WBUI01000011">
    <property type="protein sequence ID" value="KAB2932014.1"/>
    <property type="molecule type" value="Genomic_DNA"/>
</dbReference>